<protein>
    <recommendedName>
        <fullName evidence="2">PWWP domain-containing protein</fullName>
    </recommendedName>
</protein>
<feature type="compositionally biased region" description="Basic residues" evidence="1">
    <location>
        <begin position="632"/>
        <end position="646"/>
    </location>
</feature>
<dbReference type="InterPro" id="IPR040263">
    <property type="entry name" value="PWP3A_3B_4"/>
</dbReference>
<feature type="region of interest" description="Disordered" evidence="1">
    <location>
        <begin position="41"/>
        <end position="115"/>
    </location>
</feature>
<dbReference type="EMBL" id="KB199650">
    <property type="protein sequence ID" value="ESP05517.1"/>
    <property type="molecule type" value="Genomic_DNA"/>
</dbReference>
<dbReference type="CTD" id="20247528"/>
<evidence type="ECO:0000256" key="1">
    <source>
        <dbReference type="SAM" id="MobiDB-lite"/>
    </source>
</evidence>
<reference evidence="3 4" key="1">
    <citation type="journal article" date="2013" name="Nature">
        <title>Insights into bilaterian evolution from three spiralian genomes.</title>
        <authorList>
            <person name="Simakov O."/>
            <person name="Marletaz F."/>
            <person name="Cho S.J."/>
            <person name="Edsinger-Gonzales E."/>
            <person name="Havlak P."/>
            <person name="Hellsten U."/>
            <person name="Kuo D.H."/>
            <person name="Larsson T."/>
            <person name="Lv J."/>
            <person name="Arendt D."/>
            <person name="Savage R."/>
            <person name="Osoegawa K."/>
            <person name="de Jong P."/>
            <person name="Grimwood J."/>
            <person name="Chapman J.A."/>
            <person name="Shapiro H."/>
            <person name="Aerts A."/>
            <person name="Otillar R.P."/>
            <person name="Terry A.Y."/>
            <person name="Boore J.L."/>
            <person name="Grigoriev I.V."/>
            <person name="Lindberg D.R."/>
            <person name="Seaver E.C."/>
            <person name="Weisblat D.A."/>
            <person name="Putnam N.H."/>
            <person name="Rokhsar D.S."/>
        </authorList>
    </citation>
    <scope>NUCLEOTIDE SEQUENCE [LARGE SCALE GENOMIC DNA]</scope>
</reference>
<feature type="region of interest" description="Disordered" evidence="1">
    <location>
        <begin position="623"/>
        <end position="646"/>
    </location>
</feature>
<dbReference type="Pfam" id="PF00855">
    <property type="entry name" value="PWWP"/>
    <property type="match status" value="1"/>
</dbReference>
<dbReference type="SUPFAM" id="SSF63748">
    <property type="entry name" value="Tudor/PWWP/MBT"/>
    <property type="match status" value="1"/>
</dbReference>
<dbReference type="AlphaFoldDB" id="V4BHZ3"/>
<dbReference type="PANTHER" id="PTHR31333">
    <property type="entry name" value="PWWP DOMAIN-CONTAINING DNA REPAIR FACTOR 3 FAMILY MEMBER"/>
    <property type="match status" value="1"/>
</dbReference>
<dbReference type="HOGENOM" id="CLU_424080_0_0_1"/>
<gene>
    <name evidence="3" type="ORF">LOTGIDRAFT_228069</name>
</gene>
<keyword evidence="4" id="KW-1185">Reference proteome</keyword>
<dbReference type="Proteomes" id="UP000030746">
    <property type="component" value="Unassembled WGS sequence"/>
</dbReference>
<accession>V4BHZ3</accession>
<organism evidence="3 4">
    <name type="scientific">Lottia gigantea</name>
    <name type="common">Giant owl limpet</name>
    <dbReference type="NCBI Taxonomy" id="225164"/>
    <lineage>
        <taxon>Eukaryota</taxon>
        <taxon>Metazoa</taxon>
        <taxon>Spiralia</taxon>
        <taxon>Lophotrochozoa</taxon>
        <taxon>Mollusca</taxon>
        <taxon>Gastropoda</taxon>
        <taxon>Patellogastropoda</taxon>
        <taxon>Lottioidea</taxon>
        <taxon>Lottiidae</taxon>
        <taxon>Lottia</taxon>
    </lineage>
</organism>
<dbReference type="RefSeq" id="XP_009044062.1">
    <property type="nucleotide sequence ID" value="XM_009045814.1"/>
</dbReference>
<evidence type="ECO:0000313" key="4">
    <source>
        <dbReference type="Proteomes" id="UP000030746"/>
    </source>
</evidence>
<dbReference type="STRING" id="225164.V4BHZ3"/>
<feature type="compositionally biased region" description="Basic and acidic residues" evidence="1">
    <location>
        <begin position="77"/>
        <end position="99"/>
    </location>
</feature>
<name>V4BHZ3_LOTGI</name>
<dbReference type="KEGG" id="lgi:LOTGIDRAFT_228069"/>
<dbReference type="InterPro" id="IPR048795">
    <property type="entry name" value="PWP3A_3B_4_C"/>
</dbReference>
<dbReference type="OrthoDB" id="10013064at2759"/>
<dbReference type="InterPro" id="IPR000313">
    <property type="entry name" value="PWWP_dom"/>
</dbReference>
<dbReference type="PANTHER" id="PTHR31333:SF6">
    <property type="entry name" value="MUM1 LIKE 1"/>
    <property type="match status" value="1"/>
</dbReference>
<feature type="compositionally biased region" description="Polar residues" evidence="1">
    <location>
        <begin position="58"/>
        <end position="67"/>
    </location>
</feature>
<feature type="domain" description="PWWP" evidence="2">
    <location>
        <begin position="328"/>
        <end position="384"/>
    </location>
</feature>
<evidence type="ECO:0000313" key="3">
    <source>
        <dbReference type="EMBL" id="ESP05517.1"/>
    </source>
</evidence>
<sequence length="646" mass="75063">MENNHQIVESAAYIQEKEKKSAFKKEKTVSKKESLLNNVKEEIEKGPRISSQKRKSDSLINEISASTTRKKRKNKDSRHETCVKVDKDGSTSHSYEKIHCNSSSRLRQKPLKTDKTSSFESKVINVPSKLEKYSEAHKNGCVKSDSKWKNRKTSMNGKTIQQEAVLIDNKSSKDDYWYSKLDQRARDSYIPDCDDKVAHKKLKKLERSKDDNVVKKDIKFEKAPVVHSNGFSKSRLVSEEIKSLVVPSTPPKRTNGYDPNLCYDACDTPPLAMSQKQNGVLNEKSSPTVTDSFISVNGLSQSICSEEDDDDLPEFLTNSEEQGYTPKEDDLIWFKYRHYPFWPAKILKITKLKGRLKLRIYFFGEAQKFTVNYSKNSVLPYFHPKKDILTEKGKDTDNKVLKESFLKSIKDVTSEVMKKASVSLNSSPTEKHCFQLNSSGEESFNSITSFKDEQSEFKLNWKQRGQLSFNSKITDKMLEKCRKRKERLQERNKILVDFIKTDKVKEYLFGVYRGQIESESHQKFHTSATEQNHLRFKARSFWYLEDEEQITEVFDVLKDYYKEVSGCEINNIGYIVDVWFPEAVVYSLIKKRRLTKSKAWEIFEKPKKRSKVEEILEHQQLIRSASPESNKLKLRPPPKLKLRQTT</sequence>
<dbReference type="Pfam" id="PF20886">
    <property type="entry name" value="PWP3A-B_C"/>
    <property type="match status" value="1"/>
</dbReference>
<dbReference type="Gene3D" id="2.30.30.140">
    <property type="match status" value="1"/>
</dbReference>
<dbReference type="GeneID" id="20247528"/>
<dbReference type="PROSITE" id="PS50812">
    <property type="entry name" value="PWWP"/>
    <property type="match status" value="1"/>
</dbReference>
<proteinExistence type="predicted"/>
<evidence type="ECO:0000259" key="2">
    <source>
        <dbReference type="PROSITE" id="PS50812"/>
    </source>
</evidence>